<protein>
    <recommendedName>
        <fullName evidence="1">DUF218 domain-containing protein</fullName>
    </recommendedName>
</protein>
<dbReference type="InterPro" id="IPR014729">
    <property type="entry name" value="Rossmann-like_a/b/a_fold"/>
</dbReference>
<dbReference type="STRING" id="247156.NFA_34310"/>
<gene>
    <name evidence="2" type="ordered locus">NFA_34310</name>
</gene>
<reference evidence="2 3" key="1">
    <citation type="journal article" date="2004" name="Proc. Natl. Acad. Sci. U.S.A.">
        <title>The complete genomic sequence of Nocardia farcinica IFM 10152.</title>
        <authorList>
            <person name="Ishikawa J."/>
            <person name="Yamashita A."/>
            <person name="Mikami Y."/>
            <person name="Hoshino Y."/>
            <person name="Kurita H."/>
            <person name="Hotta K."/>
            <person name="Shiba T."/>
            <person name="Hattori M."/>
        </authorList>
    </citation>
    <scope>NUCLEOTIDE SEQUENCE [LARGE SCALE GENOMIC DNA]</scope>
    <source>
        <strain evidence="2 3">IFM 10152</strain>
    </source>
</reference>
<organism evidence="2 3">
    <name type="scientific">Nocardia farcinica (strain IFM 10152)</name>
    <dbReference type="NCBI Taxonomy" id="247156"/>
    <lineage>
        <taxon>Bacteria</taxon>
        <taxon>Bacillati</taxon>
        <taxon>Actinomycetota</taxon>
        <taxon>Actinomycetes</taxon>
        <taxon>Mycobacteriales</taxon>
        <taxon>Nocardiaceae</taxon>
        <taxon>Nocardia</taxon>
    </lineage>
</organism>
<dbReference type="AlphaFoldDB" id="Q5YU62"/>
<dbReference type="PANTHER" id="PTHR30336">
    <property type="entry name" value="INNER MEMBRANE PROTEIN, PROBABLE PERMEASE"/>
    <property type="match status" value="1"/>
</dbReference>
<dbReference type="Gene3D" id="3.40.50.620">
    <property type="entry name" value="HUPs"/>
    <property type="match status" value="1"/>
</dbReference>
<dbReference type="GO" id="GO:0005886">
    <property type="term" value="C:plasma membrane"/>
    <property type="evidence" value="ECO:0007669"/>
    <property type="project" value="TreeGrafter"/>
</dbReference>
<name>Q5YU62_NOCFA</name>
<dbReference type="GO" id="GO:0000270">
    <property type="term" value="P:peptidoglycan metabolic process"/>
    <property type="evidence" value="ECO:0007669"/>
    <property type="project" value="TreeGrafter"/>
</dbReference>
<accession>Q5YU62</accession>
<dbReference type="PANTHER" id="PTHR30336:SF4">
    <property type="entry name" value="ENVELOPE BIOGENESIS FACTOR ELYC"/>
    <property type="match status" value="1"/>
</dbReference>
<dbReference type="HOGENOM" id="CLU_061359_0_0_11"/>
<keyword evidence="3" id="KW-1185">Reference proteome</keyword>
<evidence type="ECO:0000259" key="1">
    <source>
        <dbReference type="Pfam" id="PF02698"/>
    </source>
</evidence>
<dbReference type="InterPro" id="IPR051599">
    <property type="entry name" value="Cell_Envelope_Assoc"/>
</dbReference>
<evidence type="ECO:0000313" key="2">
    <source>
        <dbReference type="EMBL" id="BAD58279.1"/>
    </source>
</evidence>
<dbReference type="eggNOG" id="COG1434">
    <property type="taxonomic scope" value="Bacteria"/>
</dbReference>
<feature type="domain" description="DUF218" evidence="1">
    <location>
        <begin position="157"/>
        <end position="285"/>
    </location>
</feature>
<dbReference type="InterPro" id="IPR003848">
    <property type="entry name" value="DUF218"/>
</dbReference>
<dbReference type="Proteomes" id="UP000006820">
    <property type="component" value="Chromosome"/>
</dbReference>
<dbReference type="CDD" id="cd06259">
    <property type="entry name" value="YdcF-like"/>
    <property type="match status" value="1"/>
</dbReference>
<dbReference type="Pfam" id="PF02698">
    <property type="entry name" value="DUF218"/>
    <property type="match status" value="1"/>
</dbReference>
<dbReference type="EMBL" id="AP006618">
    <property type="protein sequence ID" value="BAD58279.1"/>
    <property type="molecule type" value="Genomic_DNA"/>
</dbReference>
<dbReference type="GO" id="GO:0043164">
    <property type="term" value="P:Gram-negative-bacterium-type cell wall biogenesis"/>
    <property type="evidence" value="ECO:0007669"/>
    <property type="project" value="TreeGrafter"/>
</dbReference>
<dbReference type="KEGG" id="nfa:NFA_34310"/>
<sequence>MCFARRPRPVDPAVDPFTRGKVSTVVKISRQWKSLVAVGFAALTLSGLAGAPAQAAPETDALYNSAQRHFTDGNDGAGRADLRALLAIDPADAEALSLQAIWSHYAGDVPATADALARLQVVDPGLAGGTHHVLHAIGAAAGTLPNPLPALVGPQTGIVVLGYGLLPDGSLRPELVNRLTAAWIQAIASPFSPVVVTGGNPQNGITEAEAMRNWLVGRGLPAARIHVENRAGSTVQNALFSTRLLRDIGASSAVVVTSPNHIRRAVADFIVAGIPVVGAMTSLEQLVSQLPPPPRHAQRGIYLDATRTFQLATSR</sequence>
<proteinExistence type="predicted"/>
<evidence type="ECO:0000313" key="3">
    <source>
        <dbReference type="Proteomes" id="UP000006820"/>
    </source>
</evidence>